<evidence type="ECO:0000313" key="2">
    <source>
        <dbReference type="EMBL" id="KAK7292747.1"/>
    </source>
</evidence>
<evidence type="ECO:0008006" key="4">
    <source>
        <dbReference type="Google" id="ProtNLM"/>
    </source>
</evidence>
<reference evidence="2 3" key="1">
    <citation type="submission" date="2024-01" db="EMBL/GenBank/DDBJ databases">
        <title>The genomes of 5 underutilized Papilionoideae crops provide insights into root nodulation and disease resistance.</title>
        <authorList>
            <person name="Yuan L."/>
        </authorList>
    </citation>
    <scope>NUCLEOTIDE SEQUENCE [LARGE SCALE GENOMIC DNA]</scope>
    <source>
        <strain evidence="2">LY-2023</strain>
        <tissue evidence="2">Leaf</tissue>
    </source>
</reference>
<accession>A0AAN9J608</accession>
<sequence length="161" mass="18460">MADRVRQIPISLRGTQVTLNTLVNVNVAAETSPLHPLIAFIFSVLLGFLQITYQANPTPLLEPHPKTTIVSIASFIVYSLAFWIRLKFVTLLHHCDTIMEVFGSLSLVSLMLMLLPHTRESLRFITYTVWFIGHVLALWRRHQQFRRRVLRPLLPTTSMGI</sequence>
<gene>
    <name evidence="2" type="ORF">RJT34_15599</name>
</gene>
<dbReference type="PANTHER" id="PTHR34115">
    <property type="entry name" value="PROTEIN, PUTATIVE-RELATED"/>
    <property type="match status" value="1"/>
</dbReference>
<dbReference type="InterPro" id="IPR053258">
    <property type="entry name" value="Ca-permeable_cation_channel"/>
</dbReference>
<dbReference type="AlphaFoldDB" id="A0AAN9J608"/>
<evidence type="ECO:0000256" key="1">
    <source>
        <dbReference type="SAM" id="Phobius"/>
    </source>
</evidence>
<name>A0AAN9J608_CLITE</name>
<feature type="transmembrane region" description="Helical" evidence="1">
    <location>
        <begin position="121"/>
        <end position="139"/>
    </location>
</feature>
<dbReference type="Proteomes" id="UP001359559">
    <property type="component" value="Unassembled WGS sequence"/>
</dbReference>
<organism evidence="2 3">
    <name type="scientific">Clitoria ternatea</name>
    <name type="common">Butterfly pea</name>
    <dbReference type="NCBI Taxonomy" id="43366"/>
    <lineage>
        <taxon>Eukaryota</taxon>
        <taxon>Viridiplantae</taxon>
        <taxon>Streptophyta</taxon>
        <taxon>Embryophyta</taxon>
        <taxon>Tracheophyta</taxon>
        <taxon>Spermatophyta</taxon>
        <taxon>Magnoliopsida</taxon>
        <taxon>eudicotyledons</taxon>
        <taxon>Gunneridae</taxon>
        <taxon>Pentapetalae</taxon>
        <taxon>rosids</taxon>
        <taxon>fabids</taxon>
        <taxon>Fabales</taxon>
        <taxon>Fabaceae</taxon>
        <taxon>Papilionoideae</taxon>
        <taxon>50 kb inversion clade</taxon>
        <taxon>NPAAA clade</taxon>
        <taxon>indigoferoid/millettioid clade</taxon>
        <taxon>Phaseoleae</taxon>
        <taxon>Clitoria</taxon>
    </lineage>
</organism>
<dbReference type="EMBL" id="JAYKXN010000004">
    <property type="protein sequence ID" value="KAK7292747.1"/>
    <property type="molecule type" value="Genomic_DNA"/>
</dbReference>
<feature type="transmembrane region" description="Helical" evidence="1">
    <location>
        <begin position="67"/>
        <end position="86"/>
    </location>
</feature>
<feature type="transmembrane region" description="Helical" evidence="1">
    <location>
        <begin position="37"/>
        <end position="55"/>
    </location>
</feature>
<proteinExistence type="predicted"/>
<dbReference type="PANTHER" id="PTHR34115:SF15">
    <property type="entry name" value="PROTEIN, PUTATIVE-RELATED"/>
    <property type="match status" value="1"/>
</dbReference>
<keyword evidence="1" id="KW-0812">Transmembrane</keyword>
<feature type="transmembrane region" description="Helical" evidence="1">
    <location>
        <begin position="98"/>
        <end position="115"/>
    </location>
</feature>
<keyword evidence="1" id="KW-0472">Membrane</keyword>
<comment type="caution">
    <text evidence="2">The sequence shown here is derived from an EMBL/GenBank/DDBJ whole genome shotgun (WGS) entry which is preliminary data.</text>
</comment>
<evidence type="ECO:0000313" key="3">
    <source>
        <dbReference type="Proteomes" id="UP001359559"/>
    </source>
</evidence>
<keyword evidence="3" id="KW-1185">Reference proteome</keyword>
<protein>
    <recommendedName>
        <fullName evidence="4">Transmembrane protein</fullName>
    </recommendedName>
</protein>
<keyword evidence="1" id="KW-1133">Transmembrane helix</keyword>